<dbReference type="PROSITE" id="PS50132">
    <property type="entry name" value="RGS"/>
    <property type="match status" value="1"/>
</dbReference>
<evidence type="ECO:0000313" key="2">
    <source>
        <dbReference type="EMBL" id="CAK8677905.1"/>
    </source>
</evidence>
<sequence length="204" mass="23911">MESEKKSNSKIQLAQEAKARNKDLGQAQRKQFSCLLAVASAMEKIIPRPSYMPKRFWSPVLSEVKNSQPILRLRPATNKIKLQGVLQEDESLKVFKEFMEAEHNEENLEFWCEVNTFRKQNSLKRKELARKIVSTYVGEFSEKQVNLSCSVRKRVEDCVKDARKDMFDAAQTDIFHLMEVDCFRRFKSKPNAWLRITQLHLQQV</sequence>
<comment type="caution">
    <text evidence="2">The sequence shown here is derived from an EMBL/GenBank/DDBJ whole genome shotgun (WGS) entry which is preliminary data.</text>
</comment>
<reference evidence="2 3" key="1">
    <citation type="submission" date="2024-02" db="EMBL/GenBank/DDBJ databases">
        <authorList>
            <person name="Daric V."/>
            <person name="Darras S."/>
        </authorList>
    </citation>
    <scope>NUCLEOTIDE SEQUENCE [LARGE SCALE GENOMIC DNA]</scope>
</reference>
<dbReference type="PANTHER" id="PTHR10845">
    <property type="entry name" value="REGULATOR OF G PROTEIN SIGNALING"/>
    <property type="match status" value="1"/>
</dbReference>
<keyword evidence="3" id="KW-1185">Reference proteome</keyword>
<evidence type="ECO:0000259" key="1">
    <source>
        <dbReference type="PROSITE" id="PS50132"/>
    </source>
</evidence>
<feature type="domain" description="RGS" evidence="1">
    <location>
        <begin position="81"/>
        <end position="186"/>
    </location>
</feature>
<proteinExistence type="predicted"/>
<dbReference type="PRINTS" id="PR01301">
    <property type="entry name" value="RGSPROTEIN"/>
</dbReference>
<name>A0ABP0FDZ7_CLALP</name>
<dbReference type="InterPro" id="IPR044926">
    <property type="entry name" value="RGS_subdomain_2"/>
</dbReference>
<dbReference type="Proteomes" id="UP001642483">
    <property type="component" value="Unassembled WGS sequence"/>
</dbReference>
<organism evidence="2 3">
    <name type="scientific">Clavelina lepadiformis</name>
    <name type="common">Light-bulb sea squirt</name>
    <name type="synonym">Ascidia lepadiformis</name>
    <dbReference type="NCBI Taxonomy" id="159417"/>
    <lineage>
        <taxon>Eukaryota</taxon>
        <taxon>Metazoa</taxon>
        <taxon>Chordata</taxon>
        <taxon>Tunicata</taxon>
        <taxon>Ascidiacea</taxon>
        <taxon>Aplousobranchia</taxon>
        <taxon>Clavelinidae</taxon>
        <taxon>Clavelina</taxon>
    </lineage>
</organism>
<accession>A0ABP0FDZ7</accession>
<dbReference type="PANTHER" id="PTHR10845:SF192">
    <property type="entry name" value="DOUBLE HIT, ISOFORM B"/>
    <property type="match status" value="1"/>
</dbReference>
<dbReference type="Gene3D" id="1.10.167.10">
    <property type="entry name" value="Regulator of G-protein Signalling 4, domain 2"/>
    <property type="match status" value="1"/>
</dbReference>
<protein>
    <recommendedName>
        <fullName evidence="1">RGS domain-containing protein</fullName>
    </recommendedName>
</protein>
<dbReference type="SMART" id="SM00315">
    <property type="entry name" value="RGS"/>
    <property type="match status" value="1"/>
</dbReference>
<gene>
    <name evidence="2" type="ORF">CVLEPA_LOCUS7890</name>
</gene>
<evidence type="ECO:0000313" key="3">
    <source>
        <dbReference type="Proteomes" id="UP001642483"/>
    </source>
</evidence>
<dbReference type="EMBL" id="CAWYQH010000046">
    <property type="protein sequence ID" value="CAK8677905.1"/>
    <property type="molecule type" value="Genomic_DNA"/>
</dbReference>
<dbReference type="CDD" id="cd07440">
    <property type="entry name" value="RGS"/>
    <property type="match status" value="1"/>
</dbReference>
<dbReference type="Pfam" id="PF00615">
    <property type="entry name" value="RGS"/>
    <property type="match status" value="1"/>
</dbReference>
<dbReference type="SUPFAM" id="SSF48097">
    <property type="entry name" value="Regulator of G-protein signaling, RGS"/>
    <property type="match status" value="1"/>
</dbReference>
<dbReference type="InterPro" id="IPR016137">
    <property type="entry name" value="RGS"/>
</dbReference>
<dbReference type="InterPro" id="IPR036305">
    <property type="entry name" value="RGS_sf"/>
</dbReference>